<dbReference type="EMBL" id="LUEZ02000062">
    <property type="protein sequence ID" value="RDB20470.1"/>
    <property type="molecule type" value="Genomic_DNA"/>
</dbReference>
<dbReference type="AlphaFoldDB" id="A0A369JGY8"/>
<protein>
    <submittedName>
        <fullName evidence="2">Uncharacterized protein</fullName>
    </submittedName>
</protein>
<feature type="compositionally biased region" description="Polar residues" evidence="1">
    <location>
        <begin position="186"/>
        <end position="197"/>
    </location>
</feature>
<dbReference type="InParanoid" id="A0A369JGY8"/>
<gene>
    <name evidence="2" type="ORF">Hypma_012385</name>
</gene>
<evidence type="ECO:0000313" key="3">
    <source>
        <dbReference type="Proteomes" id="UP000076154"/>
    </source>
</evidence>
<keyword evidence="3" id="KW-1185">Reference proteome</keyword>
<dbReference type="Proteomes" id="UP000076154">
    <property type="component" value="Unassembled WGS sequence"/>
</dbReference>
<sequence>MSISIDDLANSFSSSHIGQEAIDLAALQAQLAQTLFGQSIAQSSGTRQVTRRSSYSQPCNTPTFSSSFTLTGRDLSEAQRQNSSSSSWSLEGSSYDGRDDMEEDERMVEDLLVPRSPTSKTHYYSPHNQPTSESSSSFTSTDPFYIAQCQAQNHNTSPHSPFAQLGRPTQQSPFTSQRYQQYPAANHSSPPHLSLETHSILVSTSAAFDR</sequence>
<feature type="region of interest" description="Disordered" evidence="1">
    <location>
        <begin position="75"/>
        <end position="101"/>
    </location>
</feature>
<name>A0A369JGY8_HYPMA</name>
<dbReference type="OrthoDB" id="3262664at2759"/>
<feature type="compositionally biased region" description="Polar residues" evidence="1">
    <location>
        <begin position="116"/>
        <end position="130"/>
    </location>
</feature>
<feature type="region of interest" description="Disordered" evidence="1">
    <location>
        <begin position="153"/>
        <end position="197"/>
    </location>
</feature>
<reference evidence="2" key="1">
    <citation type="submission" date="2018-04" db="EMBL/GenBank/DDBJ databases">
        <title>Whole genome sequencing of Hypsizygus marmoreus.</title>
        <authorList>
            <person name="Choi I.-G."/>
            <person name="Min B."/>
            <person name="Kim J.-G."/>
            <person name="Kim S."/>
            <person name="Oh Y.-L."/>
            <person name="Kong W.-S."/>
            <person name="Park H."/>
            <person name="Jeong J."/>
            <person name="Song E.-S."/>
        </authorList>
    </citation>
    <scope>NUCLEOTIDE SEQUENCE [LARGE SCALE GENOMIC DNA]</scope>
    <source>
        <strain evidence="2">51987-8</strain>
    </source>
</reference>
<proteinExistence type="predicted"/>
<accession>A0A369JGY8</accession>
<evidence type="ECO:0000313" key="2">
    <source>
        <dbReference type="EMBL" id="RDB20470.1"/>
    </source>
</evidence>
<feature type="compositionally biased region" description="Low complexity" evidence="1">
    <location>
        <begin position="83"/>
        <end position="94"/>
    </location>
</feature>
<organism evidence="2 3">
    <name type="scientific">Hypsizygus marmoreus</name>
    <name type="common">White beech mushroom</name>
    <name type="synonym">Agaricus marmoreus</name>
    <dbReference type="NCBI Taxonomy" id="39966"/>
    <lineage>
        <taxon>Eukaryota</taxon>
        <taxon>Fungi</taxon>
        <taxon>Dikarya</taxon>
        <taxon>Basidiomycota</taxon>
        <taxon>Agaricomycotina</taxon>
        <taxon>Agaricomycetes</taxon>
        <taxon>Agaricomycetidae</taxon>
        <taxon>Agaricales</taxon>
        <taxon>Tricholomatineae</taxon>
        <taxon>Lyophyllaceae</taxon>
        <taxon>Hypsizygus</taxon>
    </lineage>
</organism>
<feature type="compositionally biased region" description="Polar residues" evidence="1">
    <location>
        <begin position="167"/>
        <end position="180"/>
    </location>
</feature>
<feature type="region of interest" description="Disordered" evidence="1">
    <location>
        <begin position="113"/>
        <end position="139"/>
    </location>
</feature>
<comment type="caution">
    <text evidence="2">The sequence shown here is derived from an EMBL/GenBank/DDBJ whole genome shotgun (WGS) entry which is preliminary data.</text>
</comment>
<evidence type="ECO:0000256" key="1">
    <source>
        <dbReference type="SAM" id="MobiDB-lite"/>
    </source>
</evidence>